<gene>
    <name evidence="3" type="ORF">M6D93_13025</name>
</gene>
<keyword evidence="1" id="KW-0620">Polyamine biosynthesis</keyword>
<keyword evidence="4" id="KW-1185">Reference proteome</keyword>
<reference evidence="3" key="2">
    <citation type="submission" date="2022-05" db="EMBL/GenBank/DDBJ databases">
        <authorList>
            <person name="Kim J.-S."/>
            <person name="Lee K."/>
            <person name="Suh M."/>
            <person name="Eom M."/>
            <person name="Kim J.-S."/>
            <person name="Kim D.-S."/>
            <person name="Ko S.-H."/>
            <person name="Shin Y."/>
            <person name="Lee J.-S."/>
        </authorList>
    </citation>
    <scope>NUCLEOTIDE SEQUENCE</scope>
    <source>
        <strain evidence="3">N237</strain>
    </source>
</reference>
<accession>A0ABY4QU58</accession>
<feature type="compositionally biased region" description="Basic and acidic residues" evidence="2">
    <location>
        <begin position="268"/>
        <end position="277"/>
    </location>
</feature>
<dbReference type="EMBL" id="CP097332">
    <property type="protein sequence ID" value="UQX87221.1"/>
    <property type="molecule type" value="Genomic_DNA"/>
</dbReference>
<organism evidence="3 4">
    <name type="scientific">Jatrophihabitans telluris</name>
    <dbReference type="NCBI Taxonomy" id="2038343"/>
    <lineage>
        <taxon>Bacteria</taxon>
        <taxon>Bacillati</taxon>
        <taxon>Actinomycetota</taxon>
        <taxon>Actinomycetes</taxon>
        <taxon>Jatrophihabitantales</taxon>
        <taxon>Jatrophihabitantaceae</taxon>
        <taxon>Jatrophihabitans</taxon>
    </lineage>
</organism>
<evidence type="ECO:0000256" key="1">
    <source>
        <dbReference type="ARBA" id="ARBA00023115"/>
    </source>
</evidence>
<evidence type="ECO:0000313" key="3">
    <source>
        <dbReference type="EMBL" id="UQX87221.1"/>
    </source>
</evidence>
<proteinExistence type="predicted"/>
<protein>
    <submittedName>
        <fullName evidence="3">Fused MFS/spermidine synthase</fullName>
    </submittedName>
</protein>
<dbReference type="PANTHER" id="PTHR43317">
    <property type="entry name" value="THERMOSPERMINE SYNTHASE ACAULIS5"/>
    <property type="match status" value="1"/>
</dbReference>
<evidence type="ECO:0000256" key="2">
    <source>
        <dbReference type="SAM" id="MobiDB-lite"/>
    </source>
</evidence>
<dbReference type="PANTHER" id="PTHR43317:SF1">
    <property type="entry name" value="THERMOSPERMINE SYNTHASE ACAULIS5"/>
    <property type="match status" value="1"/>
</dbReference>
<reference evidence="3" key="1">
    <citation type="journal article" date="2018" name="Int. J. Syst. Evol. Microbiol.">
        <title>Jatrophihabitans telluris sp. nov., isolated from sediment soil of lava forest wetlands and the emended description of the genus Jatrophihabitans.</title>
        <authorList>
            <person name="Lee K.C."/>
            <person name="Suh M.K."/>
            <person name="Eom M.K."/>
            <person name="Kim K.K."/>
            <person name="Kim J.S."/>
            <person name="Kim D.S."/>
            <person name="Ko S.H."/>
            <person name="Shin Y.K."/>
            <person name="Lee J.S."/>
        </authorList>
    </citation>
    <scope>NUCLEOTIDE SEQUENCE</scope>
    <source>
        <strain evidence="3">N237</strain>
    </source>
</reference>
<dbReference type="Gene3D" id="3.40.50.150">
    <property type="entry name" value="Vaccinia Virus protein VP39"/>
    <property type="match status" value="1"/>
</dbReference>
<evidence type="ECO:0000313" key="4">
    <source>
        <dbReference type="Proteomes" id="UP001056336"/>
    </source>
</evidence>
<feature type="region of interest" description="Disordered" evidence="2">
    <location>
        <begin position="256"/>
        <end position="277"/>
    </location>
</feature>
<dbReference type="SUPFAM" id="SSF53335">
    <property type="entry name" value="S-adenosyl-L-methionine-dependent methyltransferases"/>
    <property type="match status" value="1"/>
</dbReference>
<sequence>MPARPPAQTGRPRIELIADEDHPGGVMLVMDAVRQSYVDLDDPTYLDFEYIQFFASVLEIWRPGPLATTHVGGGALTMPRYLAVTRPGSTQVVLEPDTELTDLVRQQLPLPRNHRIRIRSQDGRSGVAALAAGSADLVILDAYDDGRVPAELTTAEFIADVARVLRPDGLLLANLVDEPGMRYIRRVLAGLRTRFADIVLVASNDVLKGRRFGNVVLAATDQAFDVDALRREVVRQPFPAGVRGLPELLGSLPAGRPFTDADAAESPEPNREGWRIR</sequence>
<dbReference type="RefSeq" id="WP_249769704.1">
    <property type="nucleotide sequence ID" value="NZ_CP097332.1"/>
</dbReference>
<dbReference type="NCBIfam" id="NF037959">
    <property type="entry name" value="MFS_SpdSyn"/>
    <property type="match status" value="1"/>
</dbReference>
<name>A0ABY4QU58_9ACTN</name>
<dbReference type="Proteomes" id="UP001056336">
    <property type="component" value="Chromosome"/>
</dbReference>
<dbReference type="InterPro" id="IPR029063">
    <property type="entry name" value="SAM-dependent_MTases_sf"/>
</dbReference>